<name>A0AAF0JEL8_9BASI</name>
<dbReference type="AlphaFoldDB" id="A0AAF0JEL8"/>
<evidence type="ECO:0000256" key="3">
    <source>
        <dbReference type="ARBA" id="ARBA00022792"/>
    </source>
</evidence>
<keyword evidence="5" id="KW-0496">Mitochondrion</keyword>
<sequence>MEEAHVFHDRSPVSDAFKASSVGAVVGLVTSAVQNSLQKHHKGALGVFTRTGSTIALFTLVGGAFAYVDATAANMRRKDDGWNGAVGGCAAGLVVGAASRSIPMIGGSCVGLGGIVGTFQAAGNTMLNEKLIKPKPVEKLDPSSPLLGTTQERRSRFFKKAQQDQEQNQDQE</sequence>
<feature type="region of interest" description="Disordered" evidence="7">
    <location>
        <begin position="135"/>
        <end position="172"/>
    </location>
</feature>
<gene>
    <name evidence="9" type="ORF">MPSI1_002191</name>
</gene>
<keyword evidence="3" id="KW-0999">Mitochondrion inner membrane</keyword>
<dbReference type="Proteomes" id="UP001214628">
    <property type="component" value="Chromosome 2"/>
</dbReference>
<organism evidence="9 10">
    <name type="scientific">Malassezia psittaci</name>
    <dbReference type="NCBI Taxonomy" id="1821823"/>
    <lineage>
        <taxon>Eukaryota</taxon>
        <taxon>Fungi</taxon>
        <taxon>Dikarya</taxon>
        <taxon>Basidiomycota</taxon>
        <taxon>Ustilaginomycotina</taxon>
        <taxon>Malasseziomycetes</taxon>
        <taxon>Malasseziales</taxon>
        <taxon>Malasseziaceae</taxon>
        <taxon>Malassezia</taxon>
    </lineage>
</organism>
<keyword evidence="10" id="KW-1185">Reference proteome</keyword>
<evidence type="ECO:0000313" key="9">
    <source>
        <dbReference type="EMBL" id="WFD43529.1"/>
    </source>
</evidence>
<evidence type="ECO:0000256" key="8">
    <source>
        <dbReference type="SAM" id="Phobius"/>
    </source>
</evidence>
<evidence type="ECO:0000256" key="1">
    <source>
        <dbReference type="ARBA" id="ARBA00004448"/>
    </source>
</evidence>
<dbReference type="GO" id="GO:0045271">
    <property type="term" value="C:respiratory chain complex I"/>
    <property type="evidence" value="ECO:0007669"/>
    <property type="project" value="InterPro"/>
</dbReference>
<dbReference type="EMBL" id="CP118376">
    <property type="protein sequence ID" value="WFD43529.1"/>
    <property type="molecule type" value="Genomic_DNA"/>
</dbReference>
<dbReference type="PANTHER" id="PTHR21382:SF1">
    <property type="entry name" value="NADH DEHYDROGENASE [UBIQUINONE] 1 ALPHA SUBCOMPLEX SUBUNIT 11"/>
    <property type="match status" value="1"/>
</dbReference>
<evidence type="ECO:0000313" key="10">
    <source>
        <dbReference type="Proteomes" id="UP001214628"/>
    </source>
</evidence>
<protein>
    <recommendedName>
        <fullName evidence="11">Complex I-B14.7</fullName>
    </recommendedName>
</protein>
<feature type="transmembrane region" description="Helical" evidence="8">
    <location>
        <begin position="47"/>
        <end position="68"/>
    </location>
</feature>
<keyword evidence="4 8" id="KW-1133">Transmembrane helix</keyword>
<evidence type="ECO:0000256" key="2">
    <source>
        <dbReference type="ARBA" id="ARBA00022692"/>
    </source>
</evidence>
<evidence type="ECO:0000256" key="7">
    <source>
        <dbReference type="SAM" id="MobiDB-lite"/>
    </source>
</evidence>
<keyword evidence="2 8" id="KW-0812">Transmembrane</keyword>
<comment type="subcellular location">
    <subcellularLocation>
        <location evidence="1">Mitochondrion inner membrane</location>
        <topology evidence="1">Multi-pass membrane protein</topology>
    </subcellularLocation>
</comment>
<evidence type="ECO:0000256" key="4">
    <source>
        <dbReference type="ARBA" id="ARBA00022989"/>
    </source>
</evidence>
<dbReference type="PANTHER" id="PTHR21382">
    <property type="entry name" value="NADH-UBIQUINONE OXIDOREDUCTASE SUBUNIT"/>
    <property type="match status" value="1"/>
</dbReference>
<evidence type="ECO:0008006" key="11">
    <source>
        <dbReference type="Google" id="ProtNLM"/>
    </source>
</evidence>
<reference evidence="9" key="1">
    <citation type="submission" date="2023-02" db="EMBL/GenBank/DDBJ databases">
        <title>Mating type loci evolution in Malassezia.</title>
        <authorList>
            <person name="Coelho M.A."/>
        </authorList>
    </citation>
    <scope>NUCLEOTIDE SEQUENCE</scope>
    <source>
        <strain evidence="9">CBS 14136</strain>
    </source>
</reference>
<dbReference type="InterPro" id="IPR039205">
    <property type="entry name" value="NDUFA11"/>
</dbReference>
<dbReference type="GO" id="GO:0005743">
    <property type="term" value="C:mitochondrial inner membrane"/>
    <property type="evidence" value="ECO:0007669"/>
    <property type="project" value="UniProtKB-SubCell"/>
</dbReference>
<proteinExistence type="predicted"/>
<evidence type="ECO:0000256" key="6">
    <source>
        <dbReference type="ARBA" id="ARBA00023136"/>
    </source>
</evidence>
<evidence type="ECO:0000256" key="5">
    <source>
        <dbReference type="ARBA" id="ARBA00023128"/>
    </source>
</evidence>
<dbReference type="GO" id="GO:0006120">
    <property type="term" value="P:mitochondrial electron transport, NADH to ubiquinone"/>
    <property type="evidence" value="ECO:0007669"/>
    <property type="project" value="InterPro"/>
</dbReference>
<accession>A0AAF0JEL8</accession>
<keyword evidence="6 8" id="KW-0472">Membrane</keyword>